<dbReference type="Gene3D" id="1.10.357.10">
    <property type="entry name" value="Tetracycline Repressor, domain 2"/>
    <property type="match status" value="1"/>
</dbReference>
<dbReference type="InterPro" id="IPR041485">
    <property type="entry name" value="TetR_C_36"/>
</dbReference>
<dbReference type="STRING" id="861266.ARTSIC4J27_4112"/>
<evidence type="ECO:0000313" key="3">
    <source>
        <dbReference type="Proteomes" id="UP000035722"/>
    </source>
</evidence>
<dbReference type="AlphaFoldDB" id="A0A024H7I7"/>
<gene>
    <name evidence="2" type="ORF">ARTSIC4J27_4112</name>
</gene>
<evidence type="ECO:0000313" key="2">
    <source>
        <dbReference type="EMBL" id="CCQ48115.1"/>
    </source>
</evidence>
<feature type="domain" description="QsdR TetR regulatory C-terminal" evidence="1">
    <location>
        <begin position="35"/>
        <end position="144"/>
    </location>
</feature>
<organism evidence="2 3">
    <name type="scientific">Pseudarthrobacter siccitolerans</name>
    <dbReference type="NCBI Taxonomy" id="861266"/>
    <lineage>
        <taxon>Bacteria</taxon>
        <taxon>Bacillati</taxon>
        <taxon>Actinomycetota</taxon>
        <taxon>Actinomycetes</taxon>
        <taxon>Micrococcales</taxon>
        <taxon>Micrococcaceae</taxon>
        <taxon>Pseudarthrobacter</taxon>
    </lineage>
</organism>
<evidence type="ECO:0000259" key="1">
    <source>
        <dbReference type="Pfam" id="PF18598"/>
    </source>
</evidence>
<accession>A0A024H7I7</accession>
<dbReference type="Proteomes" id="UP000035722">
    <property type="component" value="Unassembled WGS sequence"/>
</dbReference>
<dbReference type="EMBL" id="CAQI01000053">
    <property type="protein sequence ID" value="CCQ48115.1"/>
    <property type="molecule type" value="Genomic_DNA"/>
</dbReference>
<protein>
    <submittedName>
        <fullName evidence="2">Protein</fullName>
    </submittedName>
</protein>
<reference evidence="3" key="1">
    <citation type="journal article" date="2014" name="Genome Announc.">
        <title>Genome Sequence of Arthrobacter siccitolerans 4J27, a Xeroprotectant-Producing Desiccation-Tolerant Microorganism.</title>
        <authorList>
            <person name="Manzanera M."/>
            <person name="Santa-Cruz-Calvo L."/>
            <person name="Vilchez J.I."/>
            <person name="Garcia-Fontana C."/>
            <person name="Silva-Castro G.A."/>
            <person name="Calvo C."/>
            <person name="Gonzalez-Lopez J."/>
        </authorList>
    </citation>
    <scope>NUCLEOTIDE SEQUENCE [LARGE SCALE GENOMIC DNA]</scope>
    <source>
        <strain evidence="3">4J27</strain>
    </source>
</reference>
<sequence length="148" mass="16815">MFRWVGNRDQLLTDILTSLASSTFRDIQEAVDEVGAERIVRAAELYAEILISSEYYRTFLNRDPERALRLISTKVSPLQRQIVTFFEQILNEEEAADRFTHSLPTPDLAYVIVRVMESFLYSDLIIGEQPDAGKVRSAVSAVLGCLQD</sequence>
<keyword evidence="3" id="KW-1185">Reference proteome</keyword>
<name>A0A024H7I7_9MICC</name>
<comment type="caution">
    <text evidence="2">The sequence shown here is derived from an EMBL/GenBank/DDBJ whole genome shotgun (WGS) entry which is preliminary data.</text>
</comment>
<proteinExistence type="predicted"/>
<dbReference type="Pfam" id="PF18598">
    <property type="entry name" value="TetR_C_36"/>
    <property type="match status" value="1"/>
</dbReference>